<protein>
    <recommendedName>
        <fullName evidence="3">Yeast cell wall synthesis Kre9/Knh1-like N-terminal domain-containing protein</fullName>
    </recommendedName>
</protein>
<name>A0A507FHU3_9FUNG</name>
<dbReference type="InterPro" id="IPR018466">
    <property type="entry name" value="Kre9/Knh1-like_N"/>
</dbReference>
<dbReference type="OrthoDB" id="2140796at2759"/>
<dbReference type="EMBL" id="QEAP01000061">
    <property type="protein sequence ID" value="TPX75979.1"/>
    <property type="molecule type" value="Genomic_DNA"/>
</dbReference>
<feature type="chain" id="PRO_5021356798" description="Yeast cell wall synthesis Kre9/Knh1-like N-terminal domain-containing protein" evidence="2">
    <location>
        <begin position="20"/>
        <end position="193"/>
    </location>
</feature>
<proteinExistence type="predicted"/>
<evidence type="ECO:0000256" key="2">
    <source>
        <dbReference type="SAM" id="SignalP"/>
    </source>
</evidence>
<feature type="domain" description="Yeast cell wall synthesis Kre9/Knh1-like N-terminal" evidence="3">
    <location>
        <begin position="41"/>
        <end position="131"/>
    </location>
</feature>
<accession>A0A507FHU3</accession>
<reference evidence="4 5" key="1">
    <citation type="journal article" date="2019" name="Sci. Rep.">
        <title>Comparative genomics of chytrid fungi reveal insights into the obligate biotrophic and pathogenic lifestyle of Synchytrium endobioticum.</title>
        <authorList>
            <person name="van de Vossenberg B.T.L.H."/>
            <person name="Warris S."/>
            <person name="Nguyen H.D.T."/>
            <person name="van Gent-Pelzer M.P.E."/>
            <person name="Joly D.L."/>
            <person name="van de Geest H.C."/>
            <person name="Bonants P.J.M."/>
            <person name="Smith D.S."/>
            <person name="Levesque C.A."/>
            <person name="van der Lee T.A.J."/>
        </authorList>
    </citation>
    <scope>NUCLEOTIDE SEQUENCE [LARGE SCALE GENOMIC DNA]</scope>
    <source>
        <strain evidence="4 5">CBS 675.73</strain>
    </source>
</reference>
<evidence type="ECO:0000313" key="4">
    <source>
        <dbReference type="EMBL" id="TPX75979.1"/>
    </source>
</evidence>
<comment type="caution">
    <text evidence="4">The sequence shown here is derived from an EMBL/GenBank/DDBJ whole genome shotgun (WGS) entry which is preliminary data.</text>
</comment>
<organism evidence="4 5">
    <name type="scientific">Chytriomyces confervae</name>
    <dbReference type="NCBI Taxonomy" id="246404"/>
    <lineage>
        <taxon>Eukaryota</taxon>
        <taxon>Fungi</taxon>
        <taxon>Fungi incertae sedis</taxon>
        <taxon>Chytridiomycota</taxon>
        <taxon>Chytridiomycota incertae sedis</taxon>
        <taxon>Chytridiomycetes</taxon>
        <taxon>Chytridiales</taxon>
        <taxon>Chytriomycetaceae</taxon>
        <taxon>Chytriomyces</taxon>
    </lineage>
</organism>
<keyword evidence="1 2" id="KW-0732">Signal</keyword>
<evidence type="ECO:0000256" key="1">
    <source>
        <dbReference type="ARBA" id="ARBA00022729"/>
    </source>
</evidence>
<gene>
    <name evidence="4" type="ORF">CcCBS67573_g02728</name>
</gene>
<dbReference type="Pfam" id="PF10342">
    <property type="entry name" value="Kre9_KNH"/>
    <property type="match status" value="1"/>
</dbReference>
<sequence length="193" mass="19209">MQLTHFAAIAAFAVSSATAQCSGNPGATCMTSGGSWLSIINPGQGSSYQAGQDLMITWDACGNDDAFKSSTIQFIVVDAKNPNNIADLAGGIGALAGSPKVTDGQFKVKIPDTIPAGEKYALKSVYRDAAATKWVNCFGVTFAISNSAAVVPTSAGNATVSQTPAAAAPTSKSGAASLVAVGSAAVIAGVFAL</sequence>
<feature type="signal peptide" evidence="2">
    <location>
        <begin position="1"/>
        <end position="19"/>
    </location>
</feature>
<evidence type="ECO:0000313" key="5">
    <source>
        <dbReference type="Proteomes" id="UP000320333"/>
    </source>
</evidence>
<dbReference type="AlphaFoldDB" id="A0A507FHU3"/>
<evidence type="ECO:0000259" key="3">
    <source>
        <dbReference type="Pfam" id="PF10342"/>
    </source>
</evidence>
<dbReference type="Proteomes" id="UP000320333">
    <property type="component" value="Unassembled WGS sequence"/>
</dbReference>
<keyword evidence="5" id="KW-1185">Reference proteome</keyword>